<evidence type="ECO:0000313" key="1">
    <source>
        <dbReference type="EMBL" id="BET96459.1"/>
    </source>
</evidence>
<accession>A0ABN7C271</accession>
<dbReference type="RefSeq" id="WP_374053250.1">
    <property type="nucleotide sequence ID" value="NZ_AP028978.1"/>
</dbReference>
<name>A0ABN7C271_9GAMM</name>
<organism evidence="1 2">
    <name type="scientific">Xenorhabdus taiwanensis</name>
    <dbReference type="NCBI Taxonomy" id="3085177"/>
    <lineage>
        <taxon>Bacteria</taxon>
        <taxon>Pseudomonadati</taxon>
        <taxon>Pseudomonadota</taxon>
        <taxon>Gammaproteobacteria</taxon>
        <taxon>Enterobacterales</taxon>
        <taxon>Morganellaceae</taxon>
        <taxon>Xenorhabdus</taxon>
    </lineage>
</organism>
<dbReference type="EMBL" id="AP028978">
    <property type="protein sequence ID" value="BET96459.1"/>
    <property type="molecule type" value="Genomic_DNA"/>
</dbReference>
<keyword evidence="2" id="KW-1185">Reference proteome</keyword>
<gene>
    <name evidence="1" type="ORF">TCT1_13800</name>
</gene>
<proteinExistence type="predicted"/>
<reference evidence="1 2" key="1">
    <citation type="submission" date="2023-10" db="EMBL/GenBank/DDBJ databases">
        <title>Xenorhabdus taiwanensis sp. nov., a symbiotic bacterium associated with the entomopathogenic nematode Steinernema taiwanensis.</title>
        <authorList>
            <person name="Tseng C.T."/>
            <person name="Shu H.Y."/>
            <person name="Chen M.H."/>
            <person name="Fang Y.J."/>
            <person name="Wu T.L."/>
            <person name="Lin Y.C."/>
            <person name="Huang C.J."/>
        </authorList>
    </citation>
    <scope>NUCLEOTIDE SEQUENCE [LARGE SCALE GENOMIC DNA]</scope>
    <source>
        <strain evidence="1 2">TCT-1</strain>
    </source>
</reference>
<evidence type="ECO:0000313" key="2">
    <source>
        <dbReference type="Proteomes" id="UP001529514"/>
    </source>
</evidence>
<sequence>MMSYNGISVQEMINYLSQVDEKFMLERVGPYEFRCFVRGGKLYGEYENTGTLFYVVMHAFKPYYEQYKQDIEEKRAAFSQVFPEVTKPLTLLTNGEAMQFVTYMIFDEKYSEIMTYRTSRMQADLVAEHYNDTGHYQCKVIPLYAHVESFDGVQEGQK</sequence>
<dbReference type="Proteomes" id="UP001529514">
    <property type="component" value="Chromosome"/>
</dbReference>
<protein>
    <recommendedName>
        <fullName evidence="3">Phage protein</fullName>
    </recommendedName>
</protein>
<evidence type="ECO:0008006" key="3">
    <source>
        <dbReference type="Google" id="ProtNLM"/>
    </source>
</evidence>